<evidence type="ECO:0000313" key="6">
    <source>
        <dbReference type="Proteomes" id="UP001596312"/>
    </source>
</evidence>
<dbReference type="EMBL" id="JBHSXQ010000001">
    <property type="protein sequence ID" value="MFC6903860.1"/>
    <property type="molecule type" value="Genomic_DNA"/>
</dbReference>
<dbReference type="PANTHER" id="PTHR34236">
    <property type="entry name" value="DIMETHYL SULFOXIDE REDUCTASE TRANSCRIPTIONAL ACTIVATOR"/>
    <property type="match status" value="1"/>
</dbReference>
<keyword evidence="1" id="KW-0805">Transcription regulation</keyword>
<gene>
    <name evidence="5" type="ORF">ACFQGH_01465</name>
</gene>
<proteinExistence type="predicted"/>
<sequence length="216" mass="23730">MSTVIEFTVPASACALGRSLGGDPDALLELDRVVPTDDTVMPFFWVWSLDPETFAAAAGDEPAIEELSIVDRVEDGALFAARWNREAAGTLFAIVRSEGSLLDARASAVEWRFEVRFADRRATAAFREFCEDRDVPLSLTRVTTSATPENDRYGLTDDQRDALATAYRRGYFEEPRRATLEDVAAELGISARAVAGRLRRGQATLLERTGLAADPR</sequence>
<dbReference type="Pfam" id="PF15915">
    <property type="entry name" value="BAT"/>
    <property type="match status" value="1"/>
</dbReference>
<keyword evidence="6" id="KW-1185">Reference proteome</keyword>
<dbReference type="InterPro" id="IPR031803">
    <property type="entry name" value="BAT_GAF/HTH-assoc"/>
</dbReference>
<comment type="caution">
    <text evidence="5">The sequence shown here is derived from an EMBL/GenBank/DDBJ whole genome shotgun (WGS) entry which is preliminary data.</text>
</comment>
<keyword evidence="2" id="KW-0804">Transcription</keyword>
<organism evidence="5 6">
    <name type="scientific">Halalkalicoccus tibetensis</name>
    <dbReference type="NCBI Taxonomy" id="175632"/>
    <lineage>
        <taxon>Archaea</taxon>
        <taxon>Methanobacteriati</taxon>
        <taxon>Methanobacteriota</taxon>
        <taxon>Stenosarchaea group</taxon>
        <taxon>Halobacteria</taxon>
        <taxon>Halobacteriales</taxon>
        <taxon>Halococcaceae</taxon>
        <taxon>Halalkalicoccus</taxon>
    </lineage>
</organism>
<dbReference type="InterPro" id="IPR007050">
    <property type="entry name" value="HTH_bacterioopsin"/>
</dbReference>
<evidence type="ECO:0000259" key="3">
    <source>
        <dbReference type="Pfam" id="PF04967"/>
    </source>
</evidence>
<dbReference type="Proteomes" id="UP001596312">
    <property type="component" value="Unassembled WGS sequence"/>
</dbReference>
<protein>
    <submittedName>
        <fullName evidence="5">Helix-turn-helix domain-containing protein</fullName>
    </submittedName>
</protein>
<feature type="domain" description="HTH bat-type" evidence="3">
    <location>
        <begin position="155"/>
        <end position="206"/>
    </location>
</feature>
<dbReference type="Pfam" id="PF04967">
    <property type="entry name" value="HTH_10"/>
    <property type="match status" value="1"/>
</dbReference>
<feature type="domain" description="Bacterioopsin transcriptional activator GAF and HTH associated" evidence="4">
    <location>
        <begin position="5"/>
        <end position="150"/>
    </location>
</feature>
<dbReference type="RefSeq" id="WP_340602347.1">
    <property type="nucleotide sequence ID" value="NZ_JBBMXV010000001.1"/>
</dbReference>
<evidence type="ECO:0000259" key="4">
    <source>
        <dbReference type="Pfam" id="PF15915"/>
    </source>
</evidence>
<accession>A0ABD5UXI7</accession>
<evidence type="ECO:0000256" key="1">
    <source>
        <dbReference type="ARBA" id="ARBA00023015"/>
    </source>
</evidence>
<reference evidence="5 6" key="1">
    <citation type="journal article" date="2019" name="Int. J. Syst. Evol. Microbiol.">
        <title>The Global Catalogue of Microorganisms (GCM) 10K type strain sequencing project: providing services to taxonomists for standard genome sequencing and annotation.</title>
        <authorList>
            <consortium name="The Broad Institute Genomics Platform"/>
            <consortium name="The Broad Institute Genome Sequencing Center for Infectious Disease"/>
            <person name="Wu L."/>
            <person name="Ma J."/>
        </authorList>
    </citation>
    <scope>NUCLEOTIDE SEQUENCE [LARGE SCALE GENOMIC DNA]</scope>
    <source>
        <strain evidence="5 6">CGMCC 1.3240</strain>
    </source>
</reference>
<dbReference type="PANTHER" id="PTHR34236:SF1">
    <property type="entry name" value="DIMETHYL SULFOXIDE REDUCTASE TRANSCRIPTIONAL ACTIVATOR"/>
    <property type="match status" value="1"/>
</dbReference>
<name>A0ABD5UXI7_9EURY</name>
<evidence type="ECO:0000313" key="5">
    <source>
        <dbReference type="EMBL" id="MFC6903860.1"/>
    </source>
</evidence>
<dbReference type="AlphaFoldDB" id="A0ABD5UXI7"/>
<evidence type="ECO:0000256" key="2">
    <source>
        <dbReference type="ARBA" id="ARBA00023163"/>
    </source>
</evidence>